<accession>A0ABS5C6V6</accession>
<feature type="transmembrane region" description="Helical" evidence="1">
    <location>
        <begin position="107"/>
        <end position="125"/>
    </location>
</feature>
<protein>
    <submittedName>
        <fullName evidence="2">TIGR04086 family membrane protein</fullName>
    </submittedName>
</protein>
<keyword evidence="1" id="KW-0472">Membrane</keyword>
<dbReference type="Proteomes" id="UP000673394">
    <property type="component" value="Unassembled WGS sequence"/>
</dbReference>
<feature type="transmembrane region" description="Helical" evidence="1">
    <location>
        <begin position="12"/>
        <end position="38"/>
    </location>
</feature>
<name>A0ABS5C6V6_9BACL</name>
<feature type="transmembrane region" description="Helical" evidence="1">
    <location>
        <begin position="50"/>
        <end position="68"/>
    </location>
</feature>
<sequence length="130" mass="13855">MNAMKNVPKVHMASPMLAGILYASIWLALGAILLSSMLRWGSMQETQLPLYSLIVHGCASLAGGFVSGRRSGMRGWYYGGMLGIAYGLLILLVSFLSTNTGISGRTFTMLVETLLCGAFGGMIGVNTKRS</sequence>
<evidence type="ECO:0000256" key="1">
    <source>
        <dbReference type="SAM" id="Phobius"/>
    </source>
</evidence>
<feature type="transmembrane region" description="Helical" evidence="1">
    <location>
        <begin position="75"/>
        <end position="95"/>
    </location>
</feature>
<gene>
    <name evidence="2" type="ORF">I8J30_01535</name>
</gene>
<dbReference type="NCBIfam" id="TIGR04086">
    <property type="entry name" value="TIGR04086_membr"/>
    <property type="match status" value="1"/>
</dbReference>
<dbReference type="InterPro" id="IPR023804">
    <property type="entry name" value="DUF3792_TM"/>
</dbReference>
<dbReference type="Pfam" id="PF12670">
    <property type="entry name" value="DUF3792"/>
    <property type="match status" value="1"/>
</dbReference>
<keyword evidence="1" id="KW-1133">Transmembrane helix</keyword>
<keyword evidence="3" id="KW-1185">Reference proteome</keyword>
<proteinExistence type="predicted"/>
<evidence type="ECO:0000313" key="3">
    <source>
        <dbReference type="Proteomes" id="UP000673394"/>
    </source>
</evidence>
<organism evidence="2 3">
    <name type="scientific">Paenibacillus lignilyticus</name>
    <dbReference type="NCBI Taxonomy" id="1172615"/>
    <lineage>
        <taxon>Bacteria</taxon>
        <taxon>Bacillati</taxon>
        <taxon>Bacillota</taxon>
        <taxon>Bacilli</taxon>
        <taxon>Bacillales</taxon>
        <taxon>Paenibacillaceae</taxon>
        <taxon>Paenibacillus</taxon>
    </lineage>
</organism>
<dbReference type="EMBL" id="JAGKSP010000001">
    <property type="protein sequence ID" value="MBP3961377.1"/>
    <property type="molecule type" value="Genomic_DNA"/>
</dbReference>
<keyword evidence="1" id="KW-0812">Transmembrane</keyword>
<evidence type="ECO:0000313" key="2">
    <source>
        <dbReference type="EMBL" id="MBP3961377.1"/>
    </source>
</evidence>
<comment type="caution">
    <text evidence="2">The sequence shown here is derived from an EMBL/GenBank/DDBJ whole genome shotgun (WGS) entry which is preliminary data.</text>
</comment>
<reference evidence="2 3" key="1">
    <citation type="submission" date="2021-04" db="EMBL/GenBank/DDBJ databases">
        <title>Paenibacillus sp. DLE-14 whole genome sequence.</title>
        <authorList>
            <person name="Ham Y.J."/>
        </authorList>
    </citation>
    <scope>NUCLEOTIDE SEQUENCE [LARGE SCALE GENOMIC DNA]</scope>
    <source>
        <strain evidence="2 3">DLE-14</strain>
    </source>
</reference>